<dbReference type="InterPro" id="IPR020094">
    <property type="entry name" value="TruA/RsuA/RluB/E/F_N"/>
</dbReference>
<gene>
    <name evidence="8" type="ORF">BJ991_002739</name>
</gene>
<dbReference type="InterPro" id="IPR018496">
    <property type="entry name" value="PsdUridine_synth_RsuA/RluB_CS"/>
</dbReference>
<dbReference type="PANTHER" id="PTHR47683:SF2">
    <property type="entry name" value="RNA-BINDING S4 DOMAIN-CONTAINING PROTEIN"/>
    <property type="match status" value="1"/>
</dbReference>
<dbReference type="EMBL" id="JACCBV010000001">
    <property type="protein sequence ID" value="NYE20711.1"/>
    <property type="molecule type" value="Genomic_DNA"/>
</dbReference>
<dbReference type="Gene3D" id="3.30.70.1560">
    <property type="entry name" value="Alpha-L RNA-binding motif"/>
    <property type="match status" value="1"/>
</dbReference>
<dbReference type="InterPro" id="IPR042092">
    <property type="entry name" value="PsdUridine_s_RsuA/RluB/E/F_cat"/>
</dbReference>
<dbReference type="SMART" id="SM00363">
    <property type="entry name" value="S4"/>
    <property type="match status" value="1"/>
</dbReference>
<keyword evidence="9" id="KW-1185">Reference proteome</keyword>
<dbReference type="Proteomes" id="UP000576969">
    <property type="component" value="Unassembled WGS sequence"/>
</dbReference>
<dbReference type="InterPro" id="IPR000748">
    <property type="entry name" value="PsdUridine_synth_RsuA/RluB/E/F"/>
</dbReference>
<dbReference type="GO" id="GO:0003723">
    <property type="term" value="F:RNA binding"/>
    <property type="evidence" value="ECO:0007669"/>
    <property type="project" value="UniProtKB-KW"/>
</dbReference>
<dbReference type="InterPro" id="IPR020103">
    <property type="entry name" value="PsdUridine_synth_cat_dom_sf"/>
</dbReference>
<dbReference type="NCBIfam" id="TIGR00093">
    <property type="entry name" value="pseudouridine synthase"/>
    <property type="match status" value="1"/>
</dbReference>
<evidence type="ECO:0000256" key="4">
    <source>
        <dbReference type="PROSITE-ProRule" id="PRU00182"/>
    </source>
</evidence>
<dbReference type="Gene3D" id="3.10.290.10">
    <property type="entry name" value="RNA-binding S4 domain"/>
    <property type="match status" value="1"/>
</dbReference>
<dbReference type="PANTHER" id="PTHR47683">
    <property type="entry name" value="PSEUDOURIDINE SYNTHASE FAMILY PROTEIN-RELATED"/>
    <property type="match status" value="1"/>
</dbReference>
<comment type="caution">
    <text evidence="8">The sequence shown here is derived from an EMBL/GenBank/DDBJ whole genome shotgun (WGS) entry which is preliminary data.</text>
</comment>
<keyword evidence="3 5" id="KW-0413">Isomerase</keyword>
<dbReference type="InterPro" id="IPR050343">
    <property type="entry name" value="RsuA_PseudoU_synthase"/>
</dbReference>
<dbReference type="EC" id="5.4.99.-" evidence="5"/>
<dbReference type="InterPro" id="IPR002942">
    <property type="entry name" value="S4_RNA-bd"/>
</dbReference>
<evidence type="ECO:0000256" key="1">
    <source>
        <dbReference type="ARBA" id="ARBA00000073"/>
    </source>
</evidence>
<organism evidence="8 9">
    <name type="scientific">Microbacterium immunditiarum</name>
    <dbReference type="NCBI Taxonomy" id="337480"/>
    <lineage>
        <taxon>Bacteria</taxon>
        <taxon>Bacillati</taxon>
        <taxon>Actinomycetota</taxon>
        <taxon>Actinomycetes</taxon>
        <taxon>Micrococcales</taxon>
        <taxon>Microbacteriaceae</taxon>
        <taxon>Microbacterium</taxon>
    </lineage>
</organism>
<sequence length="285" mass="30879">MTPREENGADAAPEGVRLQKALANAGVASRRVAEQLIVEGRVRVNGEVVTELGTRIDPDADLIDVDGTAVQLDQSKRYVMLNKPTGVVSSMRDDRGRPDLRRFTKEWPERLYNVGRLDADTSGLLVLTNDGELAHVLAHPSFGVTKVYIAKVEGRVTPQTIARLTKGIELEDGPIAADKARLLDASGGAGRGASSLVELTLHSGRNRIVRRMMAEVGHPVLALVRRQFGPLHLGTLPVGRARELTKVERGALLTLARRSEPGRSVSDSRGERDDPDSAPADQEIE</sequence>
<dbReference type="SUPFAM" id="SSF55174">
    <property type="entry name" value="Alpha-L RNA-binding motif"/>
    <property type="match status" value="1"/>
</dbReference>
<dbReference type="PROSITE" id="PS01149">
    <property type="entry name" value="PSI_RSU"/>
    <property type="match status" value="1"/>
</dbReference>
<keyword evidence="4" id="KW-0694">RNA-binding</keyword>
<name>A0A7Y9GQP5_9MICO</name>
<dbReference type="RefSeq" id="WP_179490850.1">
    <property type="nucleotide sequence ID" value="NZ_JACCBV010000001.1"/>
</dbReference>
<comment type="similarity">
    <text evidence="2 5">Belongs to the pseudouridine synthase RsuA family.</text>
</comment>
<evidence type="ECO:0000313" key="9">
    <source>
        <dbReference type="Proteomes" id="UP000576969"/>
    </source>
</evidence>
<dbReference type="InterPro" id="IPR036986">
    <property type="entry name" value="S4_RNA-bd_sf"/>
</dbReference>
<dbReference type="SUPFAM" id="SSF55120">
    <property type="entry name" value="Pseudouridine synthase"/>
    <property type="match status" value="1"/>
</dbReference>
<dbReference type="InterPro" id="IPR006145">
    <property type="entry name" value="PsdUridine_synth_RsuA/RluA"/>
</dbReference>
<dbReference type="AlphaFoldDB" id="A0A7Y9GQP5"/>
<accession>A0A7Y9GQP5</accession>
<evidence type="ECO:0000259" key="7">
    <source>
        <dbReference type="SMART" id="SM00363"/>
    </source>
</evidence>
<evidence type="ECO:0000256" key="6">
    <source>
        <dbReference type="SAM" id="MobiDB-lite"/>
    </source>
</evidence>
<reference evidence="8 9" key="1">
    <citation type="submission" date="2020-07" db="EMBL/GenBank/DDBJ databases">
        <title>Sequencing the genomes of 1000 actinobacteria strains.</title>
        <authorList>
            <person name="Klenk H.-P."/>
        </authorList>
    </citation>
    <scope>NUCLEOTIDE SEQUENCE [LARGE SCALE GENOMIC DNA]</scope>
    <source>
        <strain evidence="8 9">DSM 24662</strain>
    </source>
</reference>
<dbReference type="Gene3D" id="3.30.70.580">
    <property type="entry name" value="Pseudouridine synthase I, catalytic domain, N-terminal subdomain"/>
    <property type="match status" value="1"/>
</dbReference>
<dbReference type="CDD" id="cd02870">
    <property type="entry name" value="PseudoU_synth_RsuA_like"/>
    <property type="match status" value="1"/>
</dbReference>
<comment type="catalytic activity">
    <reaction evidence="1">
        <text>a uridine in RNA = a pseudouridine in RNA</text>
        <dbReference type="Rhea" id="RHEA:48348"/>
        <dbReference type="Rhea" id="RHEA-COMP:12068"/>
        <dbReference type="Rhea" id="RHEA-COMP:12069"/>
        <dbReference type="ChEBI" id="CHEBI:65314"/>
        <dbReference type="ChEBI" id="CHEBI:65315"/>
    </reaction>
</comment>
<dbReference type="Pfam" id="PF01479">
    <property type="entry name" value="S4"/>
    <property type="match status" value="1"/>
</dbReference>
<dbReference type="PROSITE" id="PS50889">
    <property type="entry name" value="S4"/>
    <property type="match status" value="1"/>
</dbReference>
<feature type="domain" description="RNA-binding S4" evidence="7">
    <location>
        <begin position="16"/>
        <end position="85"/>
    </location>
</feature>
<proteinExistence type="inferred from homology"/>
<evidence type="ECO:0000256" key="3">
    <source>
        <dbReference type="ARBA" id="ARBA00023235"/>
    </source>
</evidence>
<evidence type="ECO:0000256" key="5">
    <source>
        <dbReference type="RuleBase" id="RU003887"/>
    </source>
</evidence>
<feature type="compositionally biased region" description="Basic and acidic residues" evidence="6">
    <location>
        <begin position="257"/>
        <end position="272"/>
    </location>
</feature>
<dbReference type="GO" id="GO:0120159">
    <property type="term" value="F:rRNA pseudouridine synthase activity"/>
    <property type="evidence" value="ECO:0007669"/>
    <property type="project" value="UniProtKB-ARBA"/>
</dbReference>
<protein>
    <recommendedName>
        <fullName evidence="5">Pseudouridine synthase</fullName>
        <ecNumber evidence="5">5.4.99.-</ecNumber>
    </recommendedName>
</protein>
<dbReference type="FunFam" id="3.10.290.10:FF:000003">
    <property type="entry name" value="Pseudouridine synthase"/>
    <property type="match status" value="1"/>
</dbReference>
<evidence type="ECO:0000313" key="8">
    <source>
        <dbReference type="EMBL" id="NYE20711.1"/>
    </source>
</evidence>
<dbReference type="CDD" id="cd00165">
    <property type="entry name" value="S4"/>
    <property type="match status" value="1"/>
</dbReference>
<dbReference type="GO" id="GO:0000455">
    <property type="term" value="P:enzyme-directed rRNA pseudouridine synthesis"/>
    <property type="evidence" value="ECO:0007669"/>
    <property type="project" value="UniProtKB-ARBA"/>
</dbReference>
<feature type="region of interest" description="Disordered" evidence="6">
    <location>
        <begin position="256"/>
        <end position="285"/>
    </location>
</feature>
<evidence type="ECO:0000256" key="2">
    <source>
        <dbReference type="ARBA" id="ARBA00008348"/>
    </source>
</evidence>
<dbReference type="Pfam" id="PF00849">
    <property type="entry name" value="PseudoU_synth_2"/>
    <property type="match status" value="1"/>
</dbReference>